<sequence length="2016" mass="234314">MDPSSSSNKSPPINQNDDEDETPSPLTNATTSKDAPQNISTTNLSRTVSMSNISRVSSRIDQTFKQFATRVQVANKLSKAKRKEENMAINAGTLLEEPSCRTKSIKKIQKQLSPFIQQQQQQSKQFYHDQDGNVKEGVISGGNLVFDVDYPLSISDSKRSISRPYIYLTADVEMKNITEILFDEWHVSMPRIALFLLSDPDHFRTWNNPRQMASFRTGVMKAAKTTSMWLVTNGLDIGVGKLIGDALIEEQNEMQTYRSSFEKSRKHFPIIGITNDFNLSYTQEFFGPNIQLSKPGPIPNQRRYELNPMHTNFIVLQSSNSDDCYHNLMINLIDHLTKRTISSTEQLYNDNDNDDHDHHYRDSNIPPQFRSHYIPSSGDRQQSNIIRRRRKMHSSSKKLPQKSQQQQATNLDIIVRPSYGQKTNCFGYDQDMVDAESDDDDDDNSDDEKFDEDQHSFISPEGTVVYEDDVSGARPMSPMLENDSRSMKETNEKMIPVVCLVIQGDYHCAKLVLDNIRRRNPIIVLRGSGGFADLLSYAYIEMQHRCRDLYHAWDAEFVEQTLKPLLVQKIVKQFPEFRNNAMARNTFRDRIIECVRESGSPRGRVYLSILNMHNSSCDLTNLSEFILLSLFKSQHRRDKLDSSLIRKDLYLTLDWNCPLVALDEVLSRNPSYNLQLEKSIFELAVLKSNREDFVDLFLTHGFKIHKYLTPFRLIRLIRYSLLESDFFRTVCMEAILGVPVWSDNFEELLGRLASPSHSNIDPEKFISNEFNQLIFTTTSLHNFVSPHDMCLNIMGMYQVDAGSSERKALATLAMWAVFNRRFKLAEILWKHSDQPIHLGLILSMILDRMAWFVSEQNIKDDLQNESKIFAKFAIDVLDACYRNDEQRGYDLLDQKNSDWDQQTAVDIAANGSHRAFIAHPCCQKWLTNTFNGRIRVRELSWGFLTIPPVIKIIVSAFFILPMYIWIRFLDTNHKWTEYKTKLLEEFNQADDSNDSNDDDDEFLAKAVDELKLIPLNSDHKAIDERRRRNPDENVKKSNINLNEQLFDNQLTISSLDDKVRAALTRWNRKRQKHYGHHRTDQERGSSSKNKSSYDRERNNLFIDKQPPLFKMINLLWNSPITKFWTYHVFYIIYLALLSLALIWPGCGEWRLDLTVCVWTFLNIIEHIRRVYVLYRRYTSVPMFFRILESILLIIFWLTYTWGRVLIVYSYSIHGHLFSRYNIDPYTMKVILSAGLLYFYYRLFYIYLPISPTLGPLLYRFKLMVSVDFIHFMRMALILLISSGIIIQALLYPNTELSREMFHKAIHRSIVSLFTTPVDELTRNCTIKPPKHLSTTTTTPKTNDADNTFKSMANLTSIFLQTVILGTESLNEPINREELCPVKPIPMSQSCPVSGFWSYAFTFQFLICLKLILMTLLYALFASTATKLQTETDNIWKYQRYILVIDFANRPALHAPLSLFKYGYVLLKFWYNILTFPCNCCRNRLKKKNNRIGDTIDSSREGVFLVQDDNGNDGSSGSGDNYKKRLSKEDYNYWRHLAKAIYDEQQRKEDEKDVISKQTDTIQLICEELEHEKTILRTIKTKMNEFERMMYQTQICLETIKHIDTSSANVGGVGIIGDSCQTLLRPKQQQLHKRTIATATTTIQRSTTMMDLTNQSQIQAIGLHYLARLSPYAGTRIQRFPVADKFVSWDIIWINYDPVIYSRKRENFPTSLKKWVDEDLLAVKERLKTIVKRSFTSSNISSHLPVFNWNAVSVNPAGLTIDRRSWIKEDLGAWDLLDCNLSPKIMATNEQPTNNLIIYKLDEDGIPLNVWGRTGLRGKGNLPRWGPNHYVMLLVSRTRIINGGGGQIHAIHEFALERKYSSLFAPMRFIGDDIMFSDLRQLFRTFDKNSIYNKWNNDNDLLEYFRSIDPQIKSVIPAQAYYMDSPDNTDNGWKEVKIYHFHFNDKIDWKLTDTMITRDDDQNDDMNDGDYRHSNCPSSTRSQLSWISYNEDMLVQMPMEQVQFIDNAIRMINTNWI</sequence>
<keyword evidence="5" id="KW-0406">Ion transport</keyword>
<feature type="transmembrane region" description="Helical" evidence="9">
    <location>
        <begin position="1269"/>
        <end position="1291"/>
    </location>
</feature>
<dbReference type="PANTHER" id="PTHR13800:SF1">
    <property type="entry name" value="TRANSIENT RECEPTOR POTENTIAL CATION CHANNEL TRPM"/>
    <property type="match status" value="1"/>
</dbReference>
<feature type="transmembrane region" description="Helical" evidence="9">
    <location>
        <begin position="941"/>
        <end position="966"/>
    </location>
</feature>
<feature type="compositionally biased region" description="Basic residues" evidence="8">
    <location>
        <begin position="386"/>
        <end position="400"/>
    </location>
</feature>
<dbReference type="EMBL" id="ASGP02000006">
    <property type="protein sequence ID" value="KAH9502014.1"/>
    <property type="molecule type" value="Genomic_DNA"/>
</dbReference>
<dbReference type="InterPro" id="IPR041491">
    <property type="entry name" value="TRPM_SLOG"/>
</dbReference>
<dbReference type="Pfam" id="PF25508">
    <property type="entry name" value="TRPM2"/>
    <property type="match status" value="1"/>
</dbReference>
<keyword evidence="4 9" id="KW-1133">Transmembrane helix</keyword>
<keyword evidence="3 9" id="KW-0812">Transmembrane</keyword>
<dbReference type="InterPro" id="IPR050927">
    <property type="entry name" value="TRPM"/>
</dbReference>
<evidence type="ECO:0000256" key="7">
    <source>
        <dbReference type="ARBA" id="ARBA00023303"/>
    </source>
</evidence>
<evidence type="ECO:0000259" key="11">
    <source>
        <dbReference type="Pfam" id="PF25508"/>
    </source>
</evidence>
<keyword evidence="7" id="KW-0407">Ion channel</keyword>
<feature type="region of interest" description="Disordered" evidence="8">
    <location>
        <begin position="1069"/>
        <end position="1094"/>
    </location>
</feature>
<accession>A0A922HQS7</accession>
<organism evidence="12 13">
    <name type="scientific">Dermatophagoides farinae</name>
    <name type="common">American house dust mite</name>
    <dbReference type="NCBI Taxonomy" id="6954"/>
    <lineage>
        <taxon>Eukaryota</taxon>
        <taxon>Metazoa</taxon>
        <taxon>Ecdysozoa</taxon>
        <taxon>Arthropoda</taxon>
        <taxon>Chelicerata</taxon>
        <taxon>Arachnida</taxon>
        <taxon>Acari</taxon>
        <taxon>Acariformes</taxon>
        <taxon>Sarcoptiformes</taxon>
        <taxon>Astigmata</taxon>
        <taxon>Psoroptidia</taxon>
        <taxon>Analgoidea</taxon>
        <taxon>Pyroglyphidae</taxon>
        <taxon>Dermatophagoidinae</taxon>
        <taxon>Dermatophagoides</taxon>
    </lineage>
</organism>
<keyword evidence="2" id="KW-0813">Transport</keyword>
<feature type="transmembrane region" description="Helical" evidence="9">
    <location>
        <begin position="1123"/>
        <end position="1143"/>
    </location>
</feature>
<gene>
    <name evidence="12" type="ORF">DERF_012815</name>
</gene>
<evidence type="ECO:0000256" key="2">
    <source>
        <dbReference type="ARBA" id="ARBA00022448"/>
    </source>
</evidence>
<evidence type="ECO:0000256" key="4">
    <source>
        <dbReference type="ARBA" id="ARBA00022989"/>
    </source>
</evidence>
<dbReference type="InterPro" id="IPR057366">
    <property type="entry name" value="TRPM-like"/>
</dbReference>
<dbReference type="Pfam" id="PF25969">
    <property type="entry name" value="NUDT9_N"/>
    <property type="match status" value="1"/>
</dbReference>
<evidence type="ECO:0000256" key="3">
    <source>
        <dbReference type="ARBA" id="ARBA00022692"/>
    </source>
</evidence>
<feature type="compositionally biased region" description="Basic and acidic residues" evidence="8">
    <location>
        <begin position="1077"/>
        <end position="1094"/>
    </location>
</feature>
<dbReference type="GO" id="GO:0005886">
    <property type="term" value="C:plasma membrane"/>
    <property type="evidence" value="ECO:0007669"/>
    <property type="project" value="TreeGrafter"/>
</dbReference>
<feature type="compositionally biased region" description="Low complexity" evidence="8">
    <location>
        <begin position="1"/>
        <end position="12"/>
    </location>
</feature>
<reference evidence="12" key="1">
    <citation type="submission" date="2013-05" db="EMBL/GenBank/DDBJ databases">
        <authorList>
            <person name="Yim A.K.Y."/>
            <person name="Chan T.F."/>
            <person name="Ji K.M."/>
            <person name="Liu X.Y."/>
            <person name="Zhou J.W."/>
            <person name="Li R.Q."/>
            <person name="Yang K.Y."/>
            <person name="Li J."/>
            <person name="Li M."/>
            <person name="Law P.T.W."/>
            <person name="Wu Y.L."/>
            <person name="Cai Z.L."/>
            <person name="Qin H."/>
            <person name="Bao Y."/>
            <person name="Leung R.K.K."/>
            <person name="Ng P.K.S."/>
            <person name="Zou J."/>
            <person name="Zhong X.J."/>
            <person name="Ran P.X."/>
            <person name="Zhong N.S."/>
            <person name="Liu Z.G."/>
            <person name="Tsui S.K.W."/>
        </authorList>
    </citation>
    <scope>NUCLEOTIDE SEQUENCE</scope>
    <source>
        <strain evidence="12">Derf</strain>
        <tissue evidence="12">Whole organism</tissue>
    </source>
</reference>
<evidence type="ECO:0000313" key="13">
    <source>
        <dbReference type="Proteomes" id="UP000790347"/>
    </source>
</evidence>
<dbReference type="GO" id="GO:0030001">
    <property type="term" value="P:metal ion transport"/>
    <property type="evidence" value="ECO:0007669"/>
    <property type="project" value="TreeGrafter"/>
</dbReference>
<proteinExistence type="predicted"/>
<feature type="region of interest" description="Disordered" evidence="8">
    <location>
        <begin position="431"/>
        <end position="458"/>
    </location>
</feature>
<comment type="subcellular location">
    <subcellularLocation>
        <location evidence="1">Membrane</location>
        <topology evidence="1">Multi-pass membrane protein</topology>
    </subcellularLocation>
</comment>
<evidence type="ECO:0000256" key="9">
    <source>
        <dbReference type="SAM" id="Phobius"/>
    </source>
</evidence>
<evidence type="ECO:0000256" key="6">
    <source>
        <dbReference type="ARBA" id="ARBA00023136"/>
    </source>
</evidence>
<dbReference type="GO" id="GO:0005261">
    <property type="term" value="F:monoatomic cation channel activity"/>
    <property type="evidence" value="ECO:0007669"/>
    <property type="project" value="TreeGrafter"/>
</dbReference>
<feature type="compositionally biased region" description="Acidic residues" evidence="8">
    <location>
        <begin position="431"/>
        <end position="451"/>
    </location>
</feature>
<feature type="transmembrane region" description="Helical" evidence="9">
    <location>
        <begin position="1182"/>
        <end position="1208"/>
    </location>
</feature>
<evidence type="ECO:0000256" key="8">
    <source>
        <dbReference type="SAM" id="MobiDB-lite"/>
    </source>
</evidence>
<dbReference type="Pfam" id="PF18139">
    <property type="entry name" value="LSDAT_euk"/>
    <property type="match status" value="2"/>
</dbReference>
<feature type="transmembrane region" description="Helical" evidence="9">
    <location>
        <begin position="1395"/>
        <end position="1420"/>
    </location>
</feature>
<feature type="transmembrane region" description="Helical" evidence="9">
    <location>
        <begin position="1229"/>
        <end position="1249"/>
    </location>
</feature>
<evidence type="ECO:0008006" key="14">
    <source>
        <dbReference type="Google" id="ProtNLM"/>
    </source>
</evidence>
<reference evidence="12" key="2">
    <citation type="journal article" date="2022" name="Res Sq">
        <title>Comparative Genomics Reveals Insights into the Divergent Evolution of Astigmatic Mites and Household Pest Adaptations.</title>
        <authorList>
            <person name="Xiong Q."/>
            <person name="Wan A.T.-Y."/>
            <person name="Liu X.-Y."/>
            <person name="Fung C.S.-H."/>
            <person name="Xiao X."/>
            <person name="Malainual N."/>
            <person name="Hou J."/>
            <person name="Wang L."/>
            <person name="Wang M."/>
            <person name="Yang K."/>
            <person name="Cui Y."/>
            <person name="Leung E."/>
            <person name="Nong W."/>
            <person name="Shin S.-K."/>
            <person name="Au S."/>
            <person name="Jeong K.Y."/>
            <person name="Chew F.T."/>
            <person name="Hui J."/>
            <person name="Leung T.F."/>
            <person name="Tungtrongchitr A."/>
            <person name="Zhong N."/>
            <person name="Liu Z."/>
            <person name="Tsui S."/>
        </authorList>
    </citation>
    <scope>NUCLEOTIDE SEQUENCE</scope>
    <source>
        <strain evidence="12">Derf</strain>
        <tissue evidence="12">Whole organism</tissue>
    </source>
</reference>
<feature type="region of interest" description="Disordered" evidence="8">
    <location>
        <begin position="347"/>
        <end position="414"/>
    </location>
</feature>
<keyword evidence="6 9" id="KW-0472">Membrane</keyword>
<evidence type="ECO:0000259" key="10">
    <source>
        <dbReference type="Pfam" id="PF18139"/>
    </source>
</evidence>
<protein>
    <recommendedName>
        <fullName evidence="14">TRPM SLOG domain-containing protein</fullName>
    </recommendedName>
</protein>
<evidence type="ECO:0000313" key="12">
    <source>
        <dbReference type="EMBL" id="KAH9502014.1"/>
    </source>
</evidence>
<evidence type="ECO:0000256" key="5">
    <source>
        <dbReference type="ARBA" id="ARBA00023065"/>
    </source>
</evidence>
<dbReference type="PANTHER" id="PTHR13800">
    <property type="entry name" value="TRANSIENT RECEPTOR POTENTIAL CATION CHANNEL, SUBFAMILY M, MEMBER 6"/>
    <property type="match status" value="1"/>
</dbReference>
<dbReference type="Proteomes" id="UP000790347">
    <property type="component" value="Unassembled WGS sequence"/>
</dbReference>
<comment type="caution">
    <text evidence="12">The sequence shown here is derived from an EMBL/GenBank/DDBJ whole genome shotgun (WGS) entry which is preliminary data.</text>
</comment>
<evidence type="ECO:0000256" key="1">
    <source>
        <dbReference type="ARBA" id="ARBA00004141"/>
    </source>
</evidence>
<feature type="compositionally biased region" description="Polar residues" evidence="8">
    <location>
        <begin position="24"/>
        <end position="39"/>
    </location>
</feature>
<feature type="domain" description="TRPM SLOG" evidence="10">
    <location>
        <begin position="485"/>
        <end position="546"/>
    </location>
</feature>
<feature type="region of interest" description="Disordered" evidence="8">
    <location>
        <begin position="1"/>
        <end position="39"/>
    </location>
</feature>
<feature type="domain" description="TRPM-like" evidence="11">
    <location>
        <begin position="676"/>
        <end position="919"/>
    </location>
</feature>
<feature type="domain" description="TRPM SLOG" evidence="10">
    <location>
        <begin position="164"/>
        <end position="318"/>
    </location>
</feature>
<name>A0A922HQS7_DERFA</name>
<keyword evidence="13" id="KW-1185">Reference proteome</keyword>